<keyword evidence="5" id="KW-1185">Reference proteome</keyword>
<feature type="non-terminal residue" evidence="4">
    <location>
        <position position="176"/>
    </location>
</feature>
<comment type="similarity">
    <text evidence="1">Belongs to the GLTP family.</text>
</comment>
<comment type="caution">
    <text evidence="4">The sequence shown here is derived from an EMBL/GenBank/DDBJ whole genome shotgun (WGS) entry which is preliminary data.</text>
</comment>
<protein>
    <recommendedName>
        <fullName evidence="3">Glycolipid transfer protein domain-containing protein</fullName>
    </recommendedName>
</protein>
<dbReference type="GO" id="GO:0016020">
    <property type="term" value="C:membrane"/>
    <property type="evidence" value="ECO:0007669"/>
    <property type="project" value="TreeGrafter"/>
</dbReference>
<dbReference type="FunFam" id="1.10.3520.10:FF:000005">
    <property type="entry name" value="Accelerated cell death 11"/>
    <property type="match status" value="1"/>
</dbReference>
<gene>
    <name evidence="4" type="ORF">KI387_022166</name>
</gene>
<dbReference type="Pfam" id="PF08718">
    <property type="entry name" value="GLTP"/>
    <property type="match status" value="1"/>
</dbReference>
<dbReference type="InterPro" id="IPR014830">
    <property type="entry name" value="Glycolipid_transfer_prot_dom"/>
</dbReference>
<keyword evidence="2" id="KW-0813">Transport</keyword>
<proteinExistence type="inferred from homology"/>
<dbReference type="SUPFAM" id="SSF110004">
    <property type="entry name" value="Glycolipid transfer protein, GLTP"/>
    <property type="match status" value="1"/>
</dbReference>
<name>A0AA38FZN8_TAXCH</name>
<feature type="domain" description="Glycolipid transfer protein" evidence="3">
    <location>
        <begin position="38"/>
        <end position="175"/>
    </location>
</feature>
<dbReference type="InterPro" id="IPR036497">
    <property type="entry name" value="GLTP_sf"/>
</dbReference>
<dbReference type="Gene3D" id="1.10.3520.10">
    <property type="entry name" value="Glycolipid transfer protein"/>
    <property type="match status" value="1"/>
</dbReference>
<evidence type="ECO:0000256" key="1">
    <source>
        <dbReference type="ARBA" id="ARBA00007148"/>
    </source>
</evidence>
<dbReference type="PANTHER" id="PTHR10219">
    <property type="entry name" value="GLYCOLIPID TRANSFER PROTEIN-RELATED"/>
    <property type="match status" value="1"/>
</dbReference>
<dbReference type="EMBL" id="JAHRHJ020000005">
    <property type="protein sequence ID" value="KAH9313539.1"/>
    <property type="molecule type" value="Genomic_DNA"/>
</dbReference>
<evidence type="ECO:0000256" key="2">
    <source>
        <dbReference type="ARBA" id="ARBA00022448"/>
    </source>
</evidence>
<evidence type="ECO:0000313" key="5">
    <source>
        <dbReference type="Proteomes" id="UP000824469"/>
    </source>
</evidence>
<dbReference type="OMA" id="VASACYH"/>
<dbReference type="Proteomes" id="UP000824469">
    <property type="component" value="Unassembled WGS sequence"/>
</dbReference>
<evidence type="ECO:0000259" key="3">
    <source>
        <dbReference type="Pfam" id="PF08718"/>
    </source>
</evidence>
<accession>A0AA38FZN8</accession>
<dbReference type="AlphaFoldDB" id="A0AA38FZN8"/>
<organism evidence="4 5">
    <name type="scientific">Taxus chinensis</name>
    <name type="common">Chinese yew</name>
    <name type="synonym">Taxus wallichiana var. chinensis</name>
    <dbReference type="NCBI Taxonomy" id="29808"/>
    <lineage>
        <taxon>Eukaryota</taxon>
        <taxon>Viridiplantae</taxon>
        <taxon>Streptophyta</taxon>
        <taxon>Embryophyta</taxon>
        <taxon>Tracheophyta</taxon>
        <taxon>Spermatophyta</taxon>
        <taxon>Pinopsida</taxon>
        <taxon>Pinidae</taxon>
        <taxon>Conifers II</taxon>
        <taxon>Cupressales</taxon>
        <taxon>Taxaceae</taxon>
        <taxon>Taxus</taxon>
    </lineage>
</organism>
<evidence type="ECO:0000313" key="4">
    <source>
        <dbReference type="EMBL" id="KAH9313539.1"/>
    </source>
</evidence>
<dbReference type="PANTHER" id="PTHR10219:SF43">
    <property type="entry name" value="GLYCOLIPID TRANSFER PROTEIN DOMAIN-CONTAINING PROTEIN"/>
    <property type="match status" value="1"/>
</dbReference>
<sequence length="176" mass="19698">MGVEQAQSQCQDHMEKPLHTIGDVFDKLSSIVNNDDLEVVQFVEAASTLSKLFRCLGVAFKFAEIDINAKVQDLMDASQSFRTLQDLLDHDVKRKCARKAGSHSRNLLRLKQGIEFVKVFFEQILSTEENSLREPASTAYSQVLASSHGWAIRKAVAAGLYAIPTRAQLFKNLNEN</sequence>
<dbReference type="GO" id="GO:0005829">
    <property type="term" value="C:cytosol"/>
    <property type="evidence" value="ECO:0007669"/>
    <property type="project" value="TreeGrafter"/>
</dbReference>
<dbReference type="GO" id="GO:1902388">
    <property type="term" value="F:ceramide 1-phosphate transfer activity"/>
    <property type="evidence" value="ECO:0007669"/>
    <property type="project" value="TreeGrafter"/>
</dbReference>
<reference evidence="4 5" key="1">
    <citation type="journal article" date="2021" name="Nat. Plants">
        <title>The Taxus genome provides insights into paclitaxel biosynthesis.</title>
        <authorList>
            <person name="Xiong X."/>
            <person name="Gou J."/>
            <person name="Liao Q."/>
            <person name="Li Y."/>
            <person name="Zhou Q."/>
            <person name="Bi G."/>
            <person name="Li C."/>
            <person name="Du R."/>
            <person name="Wang X."/>
            <person name="Sun T."/>
            <person name="Guo L."/>
            <person name="Liang H."/>
            <person name="Lu P."/>
            <person name="Wu Y."/>
            <person name="Zhang Z."/>
            <person name="Ro D.K."/>
            <person name="Shang Y."/>
            <person name="Huang S."/>
            <person name="Yan J."/>
        </authorList>
    </citation>
    <scope>NUCLEOTIDE SEQUENCE [LARGE SCALE GENOMIC DNA]</scope>
    <source>
        <strain evidence="4">Ta-2019</strain>
    </source>
</reference>
<dbReference type="GO" id="GO:1902387">
    <property type="term" value="F:ceramide 1-phosphate binding"/>
    <property type="evidence" value="ECO:0007669"/>
    <property type="project" value="TreeGrafter"/>
</dbReference>